<reference evidence="1" key="1">
    <citation type="journal article" date="2013" name="PLoS ONE">
        <title>Metagenomic insights into the carbohydrate-active enzymes carried by the microorganisms adhering to solid digesta in the rumen of cows.</title>
        <authorList>
            <person name="Wang L."/>
            <person name="Hatem A."/>
            <person name="Catalyurek U.V."/>
            <person name="Morrison M."/>
            <person name="Yu Z."/>
        </authorList>
    </citation>
    <scope>NUCLEOTIDE SEQUENCE</scope>
</reference>
<organism evidence="1">
    <name type="scientific">uncultured bacterium Contigcl_1493</name>
    <dbReference type="NCBI Taxonomy" id="1393647"/>
    <lineage>
        <taxon>Bacteria</taxon>
        <taxon>environmental samples</taxon>
    </lineage>
</organism>
<evidence type="ECO:0000313" key="1">
    <source>
        <dbReference type="EMBL" id="AHF25859.1"/>
    </source>
</evidence>
<name>W0FQX0_9BACT</name>
<proteinExistence type="predicted"/>
<protein>
    <submittedName>
        <fullName evidence="1">Uncharacterized protein</fullName>
    </submittedName>
</protein>
<dbReference type="AlphaFoldDB" id="W0FQX0"/>
<dbReference type="EMBL" id="KC246855">
    <property type="protein sequence ID" value="AHF25859.1"/>
    <property type="molecule type" value="Genomic_DNA"/>
</dbReference>
<accession>W0FQX0</accession>
<sequence length="219" mass="22024">MVRDELDVGAEVADGDHHALRVAGGAGRVHQGAELVQVALGETDVLAGEAARVGGGEGRVAGGVALREVAARGQQLAALGVDGAEQGRHGLEVHLVEDGLLGVEDAAVGMVDELHRVGGREAVEELHGHEAAGLGGEEGLAPAGAGTGVDGDLVPGLQAGRLPEPDGLVQLGGELTIGDARGLVFFNGGFVPAFEDGALERLQETVVGGEVVHFCADRI</sequence>